<evidence type="ECO:0000256" key="2">
    <source>
        <dbReference type="ARBA" id="ARBA00023002"/>
    </source>
</evidence>
<protein>
    <submittedName>
        <fullName evidence="5">3-oxoacyl-[acyl-carrier protein] reductase</fullName>
        <ecNumber evidence="5">1.1.1.100</ecNumber>
    </submittedName>
</protein>
<gene>
    <name evidence="5" type="ORF">AVDCRST_MAG25-2324</name>
</gene>
<evidence type="ECO:0000313" key="5">
    <source>
        <dbReference type="EMBL" id="CAA9474867.1"/>
    </source>
</evidence>
<dbReference type="NCBIfam" id="NF005495">
    <property type="entry name" value="PRK07109.1"/>
    <property type="match status" value="1"/>
</dbReference>
<dbReference type="PANTHER" id="PTHR44196">
    <property type="entry name" value="DEHYDROGENASE/REDUCTASE SDR FAMILY MEMBER 7B"/>
    <property type="match status" value="1"/>
</dbReference>
<evidence type="ECO:0000256" key="1">
    <source>
        <dbReference type="ARBA" id="ARBA00006484"/>
    </source>
</evidence>
<dbReference type="InterPro" id="IPR057326">
    <property type="entry name" value="KR_dom"/>
</dbReference>
<dbReference type="InterPro" id="IPR002347">
    <property type="entry name" value="SDR_fam"/>
</dbReference>
<comment type="similarity">
    <text evidence="1 3">Belongs to the short-chain dehydrogenases/reductases (SDR) family.</text>
</comment>
<dbReference type="Gene3D" id="3.40.50.720">
    <property type="entry name" value="NAD(P)-binding Rossmann-like Domain"/>
    <property type="match status" value="1"/>
</dbReference>
<dbReference type="PRINTS" id="PR00080">
    <property type="entry name" value="SDRFAMILY"/>
</dbReference>
<dbReference type="Pfam" id="PF00106">
    <property type="entry name" value="adh_short"/>
    <property type="match status" value="1"/>
</dbReference>
<name>A0A6J4RQC8_9ACTN</name>
<dbReference type="PANTHER" id="PTHR44196:SF1">
    <property type="entry name" value="DEHYDROGENASE_REDUCTASE SDR FAMILY MEMBER 7B"/>
    <property type="match status" value="1"/>
</dbReference>
<sequence>MASEVVVVTGASAGVGRATARAFATRGASVALLARGTDGLEGAREDVEALGGRALVLPVDVADADAVERAAARVEEELGPIDVWVNNAMTVVFAPFKDLTPEEFQRATEVTYLGHVYGTMAALKRMLPRDRGTIVQVGSALSYRAIPLQSSYCGAKFAIRGFTDSLRTELKHDGSRVHVTMVQLPALNTPQFGWSRTKLPRHPQPVPPIYQPEVAAEAIFWAAHGRRREVFVGASSVLTILGNKIAPWAADLYLGLTGYEGQQTEDPVGPDRPDNLFEPVPGDHGAHGIFDDEASDSSPQLWATKNRGWLALAGAALAGAALAAARRKARDP</sequence>
<dbReference type="GO" id="GO:0016020">
    <property type="term" value="C:membrane"/>
    <property type="evidence" value="ECO:0007669"/>
    <property type="project" value="TreeGrafter"/>
</dbReference>
<dbReference type="InterPro" id="IPR036291">
    <property type="entry name" value="NAD(P)-bd_dom_sf"/>
</dbReference>
<feature type="domain" description="Ketoreductase" evidence="4">
    <location>
        <begin position="4"/>
        <end position="190"/>
    </location>
</feature>
<dbReference type="SUPFAM" id="SSF51735">
    <property type="entry name" value="NAD(P)-binding Rossmann-fold domains"/>
    <property type="match status" value="1"/>
</dbReference>
<keyword evidence="2 5" id="KW-0560">Oxidoreductase</keyword>
<organism evidence="5">
    <name type="scientific">uncultured Rubrobacteraceae bacterium</name>
    <dbReference type="NCBI Taxonomy" id="349277"/>
    <lineage>
        <taxon>Bacteria</taxon>
        <taxon>Bacillati</taxon>
        <taxon>Actinomycetota</taxon>
        <taxon>Rubrobacteria</taxon>
        <taxon>Rubrobacterales</taxon>
        <taxon>Rubrobacteraceae</taxon>
        <taxon>environmental samples</taxon>
    </lineage>
</organism>
<dbReference type="InterPro" id="IPR020904">
    <property type="entry name" value="Sc_DH/Rdtase_CS"/>
</dbReference>
<dbReference type="PRINTS" id="PR00081">
    <property type="entry name" value="GDHRDH"/>
</dbReference>
<dbReference type="EC" id="1.1.1.100" evidence="5"/>
<evidence type="ECO:0000259" key="4">
    <source>
        <dbReference type="SMART" id="SM00822"/>
    </source>
</evidence>
<dbReference type="EMBL" id="CADCVI010000145">
    <property type="protein sequence ID" value="CAA9474867.1"/>
    <property type="molecule type" value="Genomic_DNA"/>
</dbReference>
<dbReference type="GO" id="GO:0004316">
    <property type="term" value="F:3-oxoacyl-[acyl-carrier-protein] reductase (NADPH) activity"/>
    <property type="evidence" value="ECO:0007669"/>
    <property type="project" value="UniProtKB-EC"/>
</dbReference>
<reference evidence="5" key="1">
    <citation type="submission" date="2020-02" db="EMBL/GenBank/DDBJ databases">
        <authorList>
            <person name="Meier V. D."/>
        </authorList>
    </citation>
    <scope>NUCLEOTIDE SEQUENCE</scope>
    <source>
        <strain evidence="5">AVDCRST_MAG25</strain>
    </source>
</reference>
<dbReference type="PROSITE" id="PS00061">
    <property type="entry name" value="ADH_SHORT"/>
    <property type="match status" value="1"/>
</dbReference>
<evidence type="ECO:0000256" key="3">
    <source>
        <dbReference type="RuleBase" id="RU000363"/>
    </source>
</evidence>
<dbReference type="CDD" id="cd05360">
    <property type="entry name" value="SDR_c3"/>
    <property type="match status" value="1"/>
</dbReference>
<proteinExistence type="inferred from homology"/>
<dbReference type="AlphaFoldDB" id="A0A6J4RQC8"/>
<dbReference type="SMART" id="SM00822">
    <property type="entry name" value="PKS_KR"/>
    <property type="match status" value="1"/>
</dbReference>
<accession>A0A6J4RQC8</accession>